<dbReference type="RefSeq" id="WP_209996150.1">
    <property type="nucleotide sequence ID" value="NZ_BAAAJY010000015.1"/>
</dbReference>
<dbReference type="Proteomes" id="UP001296993">
    <property type="component" value="Unassembled WGS sequence"/>
</dbReference>
<keyword evidence="2" id="KW-1133">Transmembrane helix</keyword>
<organism evidence="3 4">
    <name type="scientific">Paeniglutamicibacter kerguelensis</name>
    <dbReference type="NCBI Taxonomy" id="254788"/>
    <lineage>
        <taxon>Bacteria</taxon>
        <taxon>Bacillati</taxon>
        <taxon>Actinomycetota</taxon>
        <taxon>Actinomycetes</taxon>
        <taxon>Micrococcales</taxon>
        <taxon>Micrococcaceae</taxon>
        <taxon>Paeniglutamicibacter</taxon>
    </lineage>
</organism>
<evidence type="ECO:0008006" key="5">
    <source>
        <dbReference type="Google" id="ProtNLM"/>
    </source>
</evidence>
<evidence type="ECO:0000256" key="2">
    <source>
        <dbReference type="SAM" id="Phobius"/>
    </source>
</evidence>
<protein>
    <recommendedName>
        <fullName evidence="5">Flp pilus-assembly TadG-like N-terminal domain-containing protein</fullName>
    </recommendedName>
</protein>
<comment type="caution">
    <text evidence="3">The sequence shown here is derived from an EMBL/GenBank/DDBJ whole genome shotgun (WGS) entry which is preliminary data.</text>
</comment>
<keyword evidence="4" id="KW-1185">Reference proteome</keyword>
<accession>A0ABS4XAS0</accession>
<feature type="region of interest" description="Disordered" evidence="1">
    <location>
        <begin position="1"/>
        <end position="21"/>
    </location>
</feature>
<evidence type="ECO:0000256" key="1">
    <source>
        <dbReference type="SAM" id="MobiDB-lite"/>
    </source>
</evidence>
<feature type="transmembrane region" description="Helical" evidence="2">
    <location>
        <begin position="42"/>
        <end position="65"/>
    </location>
</feature>
<gene>
    <name evidence="3" type="ORF">JOF47_000854</name>
</gene>
<dbReference type="EMBL" id="JAGIOF010000001">
    <property type="protein sequence ID" value="MBP2385343.1"/>
    <property type="molecule type" value="Genomic_DNA"/>
</dbReference>
<keyword evidence="2" id="KW-0472">Membrane</keyword>
<name>A0ABS4XAS0_9MICC</name>
<proteinExistence type="predicted"/>
<evidence type="ECO:0000313" key="4">
    <source>
        <dbReference type="Proteomes" id="UP001296993"/>
    </source>
</evidence>
<reference evidence="3 4" key="1">
    <citation type="submission" date="2021-03" db="EMBL/GenBank/DDBJ databases">
        <title>Sequencing the genomes of 1000 actinobacteria strains.</title>
        <authorList>
            <person name="Klenk H.-P."/>
        </authorList>
    </citation>
    <scope>NUCLEOTIDE SEQUENCE [LARGE SCALE GENOMIC DNA]</scope>
    <source>
        <strain evidence="3 4">DSM 15797</strain>
    </source>
</reference>
<evidence type="ECO:0000313" key="3">
    <source>
        <dbReference type="EMBL" id="MBP2385343.1"/>
    </source>
</evidence>
<keyword evidence="2" id="KW-0812">Transmembrane</keyword>
<sequence length="175" mass="17907">MGSPGASRRDATGHSSRRRGGCRIRTRAWEGSNADAEAGQSIILIIGMIALALLTISVVLAATAVNVQARKLLSVADGAVAAAADNFELDATGQSEASLRLNPAEVRAAAGKYLDDIGAGADFADLRIVSAGVQGDGLTAHLRLGAVVHPPIFGWVVPTGVGISVESKARTLLSR</sequence>